<sequence>MATYCTAQGLHSVPCGGPDREEIQKRGAEGPDFLDPFLFLDDQLLELELTRGPTVEEQLREAAAHGEPSRAEALPPPDQTLLMAFDRLPNSPGRPPLGRKSRHDRVVARPTRARGWEPGKEPVGRVTAGGLLGASAGAWAASSFPAPSASLCTVLTQDGLTSSLPESQGDCGEKAQASQNKPGDVKTI</sequence>
<evidence type="ECO:0000313" key="1">
    <source>
        <dbReference type="EMBL" id="CAN0476996.1"/>
    </source>
</evidence>
<dbReference type="EMBL" id="OX596116">
    <property type="protein sequence ID" value="CAN0476996.1"/>
    <property type="molecule type" value="Genomic_DNA"/>
</dbReference>
<reference evidence="1" key="2">
    <citation type="submission" date="2025-03" db="EMBL/GenBank/DDBJ databases">
        <authorList>
            <consortium name="ELIXIR-Norway"/>
            <consortium name="Elixir Norway"/>
        </authorList>
    </citation>
    <scope>NUCLEOTIDE SEQUENCE</scope>
</reference>
<reference evidence="1" key="1">
    <citation type="submission" date="2023-05" db="EMBL/GenBank/DDBJ databases">
        <authorList>
            <consortium name="ELIXIR-Norway"/>
        </authorList>
    </citation>
    <scope>NUCLEOTIDE SEQUENCE</scope>
</reference>
<protein>
    <submittedName>
        <fullName evidence="1">Uncharacterized protein</fullName>
    </submittedName>
</protein>
<proteinExistence type="predicted"/>
<dbReference type="Proteomes" id="UP001162501">
    <property type="component" value="Chromosome 32"/>
</dbReference>
<gene>
    <name evidence="1" type="ORF">MRATA1EN22A_LOCUS20787</name>
</gene>
<organism evidence="1 2">
    <name type="scientific">Rangifer tarandus platyrhynchus</name>
    <name type="common">Svalbard reindeer</name>
    <dbReference type="NCBI Taxonomy" id="3082113"/>
    <lineage>
        <taxon>Eukaryota</taxon>
        <taxon>Metazoa</taxon>
        <taxon>Chordata</taxon>
        <taxon>Craniata</taxon>
        <taxon>Vertebrata</taxon>
        <taxon>Euteleostomi</taxon>
        <taxon>Mammalia</taxon>
        <taxon>Eutheria</taxon>
        <taxon>Laurasiatheria</taxon>
        <taxon>Artiodactyla</taxon>
        <taxon>Ruminantia</taxon>
        <taxon>Pecora</taxon>
        <taxon>Cervidae</taxon>
        <taxon>Odocoileinae</taxon>
        <taxon>Rangifer</taxon>
    </lineage>
</organism>
<name>A0AC59ZNP2_RANTA</name>
<accession>A0AC59ZNP2</accession>
<evidence type="ECO:0000313" key="2">
    <source>
        <dbReference type="Proteomes" id="UP001162501"/>
    </source>
</evidence>